<comment type="subcellular location">
    <subcellularLocation>
        <location evidence="1">Cell envelope</location>
    </subcellularLocation>
</comment>
<dbReference type="PANTHER" id="PTHR43649:SF28">
    <property type="entry name" value="BINDING PROTEIN COMPONENT OF ABC SUGAR TRANSPORTER-RELATED"/>
    <property type="match status" value="1"/>
</dbReference>
<comment type="similarity">
    <text evidence="2">Belongs to the bacterial solute-binding protein 1 family.</text>
</comment>
<dbReference type="PROSITE" id="PS51257">
    <property type="entry name" value="PROKAR_LIPOPROTEIN"/>
    <property type="match status" value="1"/>
</dbReference>
<dbReference type="RefSeq" id="WP_167204645.1">
    <property type="nucleotide sequence ID" value="NZ_JAASRO010000001.1"/>
</dbReference>
<dbReference type="SUPFAM" id="SSF53850">
    <property type="entry name" value="Periplasmic binding protein-like II"/>
    <property type="match status" value="1"/>
</dbReference>
<dbReference type="Proteomes" id="UP000555407">
    <property type="component" value="Unassembled WGS sequence"/>
</dbReference>
<evidence type="ECO:0000313" key="9">
    <source>
        <dbReference type="Proteomes" id="UP000555407"/>
    </source>
</evidence>
<evidence type="ECO:0000313" key="8">
    <source>
        <dbReference type="EMBL" id="NIK55749.1"/>
    </source>
</evidence>
<gene>
    <name evidence="8" type="ORF">BJY22_001466</name>
</gene>
<dbReference type="InterPro" id="IPR006059">
    <property type="entry name" value="SBP"/>
</dbReference>
<comment type="caution">
    <text evidence="8">The sequence shown here is derived from an EMBL/GenBank/DDBJ whole genome shotgun (WGS) entry which is preliminary data.</text>
</comment>
<dbReference type="AlphaFoldDB" id="A0A7X5V6X7"/>
<evidence type="ECO:0000256" key="5">
    <source>
        <dbReference type="ARBA" id="ARBA00049629"/>
    </source>
</evidence>
<proteinExistence type="inferred from homology"/>
<feature type="signal peptide" evidence="7">
    <location>
        <begin position="1"/>
        <end position="22"/>
    </location>
</feature>
<reference evidence="8 9" key="1">
    <citation type="submission" date="2020-03" db="EMBL/GenBank/DDBJ databases">
        <title>Sequencing the genomes of 1000 actinobacteria strains.</title>
        <authorList>
            <person name="Klenk H.-P."/>
        </authorList>
    </citation>
    <scope>NUCLEOTIDE SEQUENCE [LARGE SCALE GENOMIC DNA]</scope>
    <source>
        <strain evidence="8 9">DSM 45490</strain>
    </source>
</reference>
<dbReference type="Pfam" id="PF13416">
    <property type="entry name" value="SBP_bac_8"/>
    <property type="match status" value="1"/>
</dbReference>
<dbReference type="Gene3D" id="3.40.190.10">
    <property type="entry name" value="Periplasmic binding protein-like II"/>
    <property type="match status" value="2"/>
</dbReference>
<dbReference type="EMBL" id="JAASRO010000001">
    <property type="protein sequence ID" value="NIK55749.1"/>
    <property type="molecule type" value="Genomic_DNA"/>
</dbReference>
<dbReference type="GO" id="GO:0030313">
    <property type="term" value="C:cell envelope"/>
    <property type="evidence" value="ECO:0007669"/>
    <property type="project" value="UniProtKB-SubCell"/>
</dbReference>
<organism evidence="8 9">
    <name type="scientific">Kribbella shirazensis</name>
    <dbReference type="NCBI Taxonomy" id="1105143"/>
    <lineage>
        <taxon>Bacteria</taxon>
        <taxon>Bacillati</taxon>
        <taxon>Actinomycetota</taxon>
        <taxon>Actinomycetes</taxon>
        <taxon>Propionibacteriales</taxon>
        <taxon>Kribbellaceae</taxon>
        <taxon>Kribbella</taxon>
    </lineage>
</organism>
<name>A0A7X5V6X7_9ACTN</name>
<protein>
    <recommendedName>
        <fullName evidence="6">Probable sugar-binding periplasmic protein</fullName>
    </recommendedName>
</protein>
<keyword evidence="9" id="KW-1185">Reference proteome</keyword>
<evidence type="ECO:0000256" key="6">
    <source>
        <dbReference type="ARBA" id="ARBA00049753"/>
    </source>
</evidence>
<evidence type="ECO:0000256" key="4">
    <source>
        <dbReference type="ARBA" id="ARBA00022729"/>
    </source>
</evidence>
<keyword evidence="3" id="KW-0813">Transport</keyword>
<comment type="function">
    <text evidence="5">Part of a binding-protein-dependent transport system for a sugar.</text>
</comment>
<accession>A0A7X5V6X7</accession>
<evidence type="ECO:0000256" key="7">
    <source>
        <dbReference type="SAM" id="SignalP"/>
    </source>
</evidence>
<feature type="chain" id="PRO_5039124479" description="Probable sugar-binding periplasmic protein" evidence="7">
    <location>
        <begin position="23"/>
        <end position="426"/>
    </location>
</feature>
<sequence length="426" mass="44448">MRGGLSKTLALVGAAGLLAVSACGNSDDGGGSGDAAASKDVTVFTWWADGGEKAGLDGMVSVFNTECKDYKFVNSAVAGGAGSNAKQVLANDLQAGKPPSTFQAHAGAELRDYINAGQVDDVSGLYKEFGLDKAFPQNLIDNLTVDGKIYSIPANVHRANVVWANPTVLKKASLDGTKAPASIDAWIADLTKLKAAGVTAPLAISKGFAQEMLVEAVLLAELGPDKFIGLWDGKTDWAGGDVTAALNKYKTLLTFTNSDREAIDWPDALGYVNSGKAGYTLMGDWVAAQQLADKVPDTAYTYWPSPGTAGNFQYLADSFTLPTNGQNPEGAKCWLKVTGSADGQKAFNTKKGSIPARSDANPADYPKYQQVAMADWKKDKIVPSCAHGAACTLGQNNDILSAISQFSGSPDVAKLQSALGAAMKTS</sequence>
<dbReference type="PANTHER" id="PTHR43649">
    <property type="entry name" value="ARABINOSE-BINDING PROTEIN-RELATED"/>
    <property type="match status" value="1"/>
</dbReference>
<keyword evidence="4 7" id="KW-0732">Signal</keyword>
<evidence type="ECO:0000256" key="2">
    <source>
        <dbReference type="ARBA" id="ARBA00008520"/>
    </source>
</evidence>
<evidence type="ECO:0000256" key="3">
    <source>
        <dbReference type="ARBA" id="ARBA00022448"/>
    </source>
</evidence>
<evidence type="ECO:0000256" key="1">
    <source>
        <dbReference type="ARBA" id="ARBA00004196"/>
    </source>
</evidence>
<dbReference type="InterPro" id="IPR050490">
    <property type="entry name" value="Bact_solute-bd_prot1"/>
</dbReference>